<gene>
    <name evidence="1" type="ORF">LOY88_004935</name>
</gene>
<dbReference type="EMBL" id="JALBCA010000081">
    <property type="protein sequence ID" value="KAI2383938.1"/>
    <property type="molecule type" value="Genomic_DNA"/>
</dbReference>
<reference evidence="1" key="1">
    <citation type="journal article" date="2022" name="bioRxiv">
        <title>Population genetic analysis of Ophidiomyces ophidiicola, the causative agent of snake fungal disease, indicates recent introductions to the USA.</title>
        <authorList>
            <person name="Ladner J.T."/>
            <person name="Palmer J.M."/>
            <person name="Ettinger C.L."/>
            <person name="Stajich J.E."/>
            <person name="Farrell T.M."/>
            <person name="Glorioso B.M."/>
            <person name="Lawson B."/>
            <person name="Price S.J."/>
            <person name="Stengle A.G."/>
            <person name="Grear D.A."/>
            <person name="Lorch J.M."/>
        </authorList>
    </citation>
    <scope>NUCLEOTIDE SEQUENCE</scope>
    <source>
        <strain evidence="1">NWHC 24266-5</strain>
    </source>
</reference>
<comment type="caution">
    <text evidence="1">The sequence shown here is derived from an EMBL/GenBank/DDBJ whole genome shotgun (WGS) entry which is preliminary data.</text>
</comment>
<evidence type="ECO:0000313" key="1">
    <source>
        <dbReference type="EMBL" id="KAI2383938.1"/>
    </source>
</evidence>
<proteinExistence type="predicted"/>
<organism evidence="1">
    <name type="scientific">Ophidiomyces ophidiicola</name>
    <dbReference type="NCBI Taxonomy" id="1387563"/>
    <lineage>
        <taxon>Eukaryota</taxon>
        <taxon>Fungi</taxon>
        <taxon>Dikarya</taxon>
        <taxon>Ascomycota</taxon>
        <taxon>Pezizomycotina</taxon>
        <taxon>Eurotiomycetes</taxon>
        <taxon>Eurotiomycetidae</taxon>
        <taxon>Onygenales</taxon>
        <taxon>Onygenaceae</taxon>
        <taxon>Ophidiomyces</taxon>
    </lineage>
</organism>
<sequence>MAPKFYYKLPPGAKGTDQFFLIYQHHKHRAKEAEALTLLRRVASLVKPIMRQRSWKVHTLSEFYPSTARLLGLNVNHGEKICLRLRQHYDERVFLPYEEIVDTMLHELCHIVHGEHNAKFHALWNQLRLECERLIRNGYTGEGFLSEGRRLGGREAPFDATRRIAAISAPPAATGKRPSVFTTVPGQKLGGTPAWGNMDMRKLITDAAEKRRKINEGCASGTQAGQSLAEEALRNGFKTQAEEDDANDRAIIQSFIDLIQQEGKERYGNSYIPPSAANPVGPQSAKQVSAPQSACSHDFPAPQPGRIEDDAYGYAWSCPRCTLANPPMFLCCEACGQERPTVVDVASSDSLAPGQKRRIVHSGDFSDSYQRSKSQKSQNDSAYTGIPEPSEWGCHRCAKFRDREWWACSSCGSLKASPS</sequence>
<protein>
    <submittedName>
        <fullName evidence="1">Uncharacterized protein</fullName>
    </submittedName>
</protein>
<name>A0ACB8US02_9EURO</name>
<accession>A0ACB8US02</accession>